<keyword evidence="3" id="KW-1185">Reference proteome</keyword>
<accession>A0ABX1FU80</accession>
<feature type="compositionally biased region" description="Polar residues" evidence="1">
    <location>
        <begin position="67"/>
        <end position="77"/>
    </location>
</feature>
<feature type="compositionally biased region" description="Basic and acidic residues" evidence="1">
    <location>
        <begin position="22"/>
        <end position="42"/>
    </location>
</feature>
<organism evidence="2 3">
    <name type="scientific">Lentzea indica</name>
    <dbReference type="NCBI Taxonomy" id="2604800"/>
    <lineage>
        <taxon>Bacteria</taxon>
        <taxon>Bacillati</taxon>
        <taxon>Actinomycetota</taxon>
        <taxon>Actinomycetes</taxon>
        <taxon>Pseudonocardiales</taxon>
        <taxon>Pseudonocardiaceae</taxon>
        <taxon>Lentzea</taxon>
    </lineage>
</organism>
<dbReference type="Proteomes" id="UP001515943">
    <property type="component" value="Unassembled WGS sequence"/>
</dbReference>
<proteinExistence type="predicted"/>
<dbReference type="EMBL" id="VSRL01000266">
    <property type="protein sequence ID" value="NKE62603.1"/>
    <property type="molecule type" value="Genomic_DNA"/>
</dbReference>
<name>A0ABX1FU80_9PSEU</name>
<sequence>CADSGPARRSPGRRARPSSAGRRGDGPRRELGVVAARRERPRLVGGLIPGPARGRPAPSMGGVLRSRSPTLAEVSSA</sequence>
<feature type="non-terminal residue" evidence="2">
    <location>
        <position position="1"/>
    </location>
</feature>
<gene>
    <name evidence="2" type="ORF">FXN61_40100</name>
</gene>
<reference evidence="2 3" key="1">
    <citation type="submission" date="2019-08" db="EMBL/GenBank/DDBJ databases">
        <title>Lentzea from Indian Himalayas.</title>
        <authorList>
            <person name="Mandal S."/>
            <person name="Mallick Gupta A."/>
            <person name="Maiti P.K."/>
            <person name="Sarkar J."/>
            <person name="Mandal S."/>
        </authorList>
    </citation>
    <scope>NUCLEOTIDE SEQUENCE [LARGE SCALE GENOMIC DNA]</scope>
    <source>
        <strain evidence="2 3">PSKA42</strain>
    </source>
</reference>
<feature type="region of interest" description="Disordered" evidence="1">
    <location>
        <begin position="1"/>
        <end position="77"/>
    </location>
</feature>
<comment type="caution">
    <text evidence="2">The sequence shown here is derived from an EMBL/GenBank/DDBJ whole genome shotgun (WGS) entry which is preliminary data.</text>
</comment>
<protein>
    <submittedName>
        <fullName evidence="2">Uncharacterized protein</fullName>
    </submittedName>
</protein>
<evidence type="ECO:0000313" key="2">
    <source>
        <dbReference type="EMBL" id="NKE62603.1"/>
    </source>
</evidence>
<evidence type="ECO:0000256" key="1">
    <source>
        <dbReference type="SAM" id="MobiDB-lite"/>
    </source>
</evidence>
<evidence type="ECO:0000313" key="3">
    <source>
        <dbReference type="Proteomes" id="UP001515943"/>
    </source>
</evidence>